<protein>
    <submittedName>
        <fullName evidence="1">Uncharacterized protein</fullName>
    </submittedName>
</protein>
<dbReference type="EMBL" id="LSRX01000017">
    <property type="protein sequence ID" value="OLQ14295.1"/>
    <property type="molecule type" value="Genomic_DNA"/>
</dbReference>
<evidence type="ECO:0000313" key="2">
    <source>
        <dbReference type="Proteomes" id="UP000186817"/>
    </source>
</evidence>
<evidence type="ECO:0000313" key="1">
    <source>
        <dbReference type="EMBL" id="OLQ14295.1"/>
    </source>
</evidence>
<proteinExistence type="predicted"/>
<accession>A0A1Q9F3N2</accession>
<name>A0A1Q9F3N2_SYMMI</name>
<comment type="caution">
    <text evidence="1">The sequence shown here is derived from an EMBL/GenBank/DDBJ whole genome shotgun (WGS) entry which is preliminary data.</text>
</comment>
<dbReference type="OrthoDB" id="10460770at2759"/>
<reference evidence="1 2" key="1">
    <citation type="submission" date="2016-02" db="EMBL/GenBank/DDBJ databases">
        <title>Genome analysis of coral dinoflagellate symbionts highlights evolutionary adaptations to a symbiotic lifestyle.</title>
        <authorList>
            <person name="Aranda M."/>
            <person name="Li Y."/>
            <person name="Liew Y.J."/>
            <person name="Baumgarten S."/>
            <person name="Simakov O."/>
            <person name="Wilson M."/>
            <person name="Piel J."/>
            <person name="Ashoor H."/>
            <person name="Bougouffa S."/>
            <person name="Bajic V.B."/>
            <person name="Ryu T."/>
            <person name="Ravasi T."/>
            <person name="Bayer T."/>
            <person name="Micklem G."/>
            <person name="Kim H."/>
            <person name="Bhak J."/>
            <person name="Lajeunesse T.C."/>
            <person name="Voolstra C.R."/>
        </authorList>
    </citation>
    <scope>NUCLEOTIDE SEQUENCE [LARGE SCALE GENOMIC DNA]</scope>
    <source>
        <strain evidence="1 2">CCMP2467</strain>
    </source>
</reference>
<gene>
    <name evidence="1" type="ORF">AK812_SmicGene1625</name>
</gene>
<sequence length="329" mass="36760">MAELCAWAKAQKGHETATLQLLWGKLRSAYHRLRMAQAEMLLRNWLAIVMAMPRAQGPFQPAMMGLLAKSTATLMEVYELVPEVPADLPDVETKIRTVGEHVGATVPVVFEIEDIELYEDTFLVSKILKPLPLPAAADEPRSAATAEAVYEALAEFPKDPDGLCNDDADIISLARTPPLVFWVFGECDVSGEYKTEVCRRLAQKLRLQWLQPTYEQVGRLAIRAATANVKALQRGITSQTSEVFGQPHPPLLLLILIVIVMSIRSELPLYMVQSMFIALIRKAYRADPGYWHPGQRSALAKRCVEQLQRGMTVQIGDALRKEFQLSCSF</sequence>
<dbReference type="AlphaFoldDB" id="A0A1Q9F3N2"/>
<organism evidence="1 2">
    <name type="scientific">Symbiodinium microadriaticum</name>
    <name type="common">Dinoflagellate</name>
    <name type="synonym">Zooxanthella microadriatica</name>
    <dbReference type="NCBI Taxonomy" id="2951"/>
    <lineage>
        <taxon>Eukaryota</taxon>
        <taxon>Sar</taxon>
        <taxon>Alveolata</taxon>
        <taxon>Dinophyceae</taxon>
        <taxon>Suessiales</taxon>
        <taxon>Symbiodiniaceae</taxon>
        <taxon>Symbiodinium</taxon>
    </lineage>
</organism>
<dbReference type="Proteomes" id="UP000186817">
    <property type="component" value="Unassembled WGS sequence"/>
</dbReference>
<keyword evidence="2" id="KW-1185">Reference proteome</keyword>